<keyword evidence="1" id="KW-0472">Membrane</keyword>
<dbReference type="PANTHER" id="PTHR35278:SF4">
    <property type="entry name" value="TRANSMEMBRANE PROTEIN"/>
    <property type="match status" value="1"/>
</dbReference>
<reference evidence="2" key="1">
    <citation type="journal article" date="2021" name="Front. Plant Sci.">
        <title>Chromosome-Scale Genome Assembly for Chinese Sour Jujube and Insights Into Its Genome Evolution and Domestication Signature.</title>
        <authorList>
            <person name="Shen L.-Y."/>
            <person name="Luo H."/>
            <person name="Wang X.-L."/>
            <person name="Wang X.-M."/>
            <person name="Qiu X.-J."/>
            <person name="Liu H."/>
            <person name="Zhou S.-S."/>
            <person name="Jia K.-H."/>
            <person name="Nie S."/>
            <person name="Bao Y.-T."/>
            <person name="Zhang R.-G."/>
            <person name="Yun Q.-Z."/>
            <person name="Chai Y.-H."/>
            <person name="Lu J.-Y."/>
            <person name="Li Y."/>
            <person name="Zhao S.-W."/>
            <person name="Mao J.-F."/>
            <person name="Jia S.-G."/>
            <person name="Mao Y.-M."/>
        </authorList>
    </citation>
    <scope>NUCLEOTIDE SEQUENCE</scope>
    <source>
        <strain evidence="2">AT0</strain>
        <tissue evidence="2">Leaf</tissue>
    </source>
</reference>
<proteinExistence type="predicted"/>
<evidence type="ECO:0000313" key="3">
    <source>
        <dbReference type="Proteomes" id="UP000813462"/>
    </source>
</evidence>
<dbReference type="Proteomes" id="UP000813462">
    <property type="component" value="Unassembled WGS sequence"/>
</dbReference>
<keyword evidence="1" id="KW-1133">Transmembrane helix</keyword>
<accession>A0A978UK92</accession>
<comment type="caution">
    <text evidence="2">The sequence shown here is derived from an EMBL/GenBank/DDBJ whole genome shotgun (WGS) entry which is preliminary data.</text>
</comment>
<sequence length="231" mass="26745">MGTVISKAANGVGGVLGNAFVAPFKTMFGGTCEGVCSGPWDIVCFIEHLCVSSLLKLLMILVLCYITLLFFYILFKVGICQCIGRSLCKLCWAACEAYWYALEDITCFLWHKLKNTKRINRHRRRRHRHFKDMEQGYSSSDESAFADSYHHLNNVSRKYNIIRRRRKGSSFISTSGYGSHGRHHRVRLKSREVGIYVKGGSRKPRSSRQLQISKMRNVRREAKNFKRRRLR</sequence>
<name>A0A978UK92_ZIZJJ</name>
<dbReference type="EMBL" id="JAEACU010000010">
    <property type="protein sequence ID" value="KAH7515244.1"/>
    <property type="molecule type" value="Genomic_DNA"/>
</dbReference>
<dbReference type="AlphaFoldDB" id="A0A978UK92"/>
<evidence type="ECO:0000256" key="1">
    <source>
        <dbReference type="SAM" id="Phobius"/>
    </source>
</evidence>
<dbReference type="PANTHER" id="PTHR35278">
    <property type="entry name" value="TRANSMEMBRANE PROTEIN-RELATED"/>
    <property type="match status" value="1"/>
</dbReference>
<protein>
    <recommendedName>
        <fullName evidence="4">Protein HAPLESS 2-like</fullName>
    </recommendedName>
</protein>
<evidence type="ECO:0008006" key="4">
    <source>
        <dbReference type="Google" id="ProtNLM"/>
    </source>
</evidence>
<gene>
    <name evidence="2" type="ORF">FEM48_Zijuj10G0006300</name>
</gene>
<organism evidence="2 3">
    <name type="scientific">Ziziphus jujuba var. spinosa</name>
    <dbReference type="NCBI Taxonomy" id="714518"/>
    <lineage>
        <taxon>Eukaryota</taxon>
        <taxon>Viridiplantae</taxon>
        <taxon>Streptophyta</taxon>
        <taxon>Embryophyta</taxon>
        <taxon>Tracheophyta</taxon>
        <taxon>Spermatophyta</taxon>
        <taxon>Magnoliopsida</taxon>
        <taxon>eudicotyledons</taxon>
        <taxon>Gunneridae</taxon>
        <taxon>Pentapetalae</taxon>
        <taxon>rosids</taxon>
        <taxon>fabids</taxon>
        <taxon>Rosales</taxon>
        <taxon>Rhamnaceae</taxon>
        <taxon>Paliureae</taxon>
        <taxon>Ziziphus</taxon>
    </lineage>
</organism>
<keyword evidence="1" id="KW-0812">Transmembrane</keyword>
<feature type="transmembrane region" description="Helical" evidence="1">
    <location>
        <begin position="57"/>
        <end position="75"/>
    </location>
</feature>
<dbReference type="OrthoDB" id="1916120at2759"/>
<evidence type="ECO:0000313" key="2">
    <source>
        <dbReference type="EMBL" id="KAH7515244.1"/>
    </source>
</evidence>